<proteinExistence type="predicted"/>
<comment type="caution">
    <text evidence="1">The sequence shown here is derived from an EMBL/GenBank/DDBJ whole genome shotgun (WGS) entry which is preliminary data.</text>
</comment>
<sequence length="56" mass="6636">MIRITLERKALISNATPKMKINWTIFLVALMPFVDTDRIKLIKERDVHCRVNLKQL</sequence>
<protein>
    <submittedName>
        <fullName evidence="1">Uncharacterized protein</fullName>
    </submittedName>
</protein>
<name>A0A0V0YQ94_9BILA</name>
<keyword evidence="2" id="KW-1185">Reference proteome</keyword>
<organism evidence="1 2">
    <name type="scientific">Trichinella patagoniensis</name>
    <dbReference type="NCBI Taxonomy" id="990121"/>
    <lineage>
        <taxon>Eukaryota</taxon>
        <taxon>Metazoa</taxon>
        <taxon>Ecdysozoa</taxon>
        <taxon>Nematoda</taxon>
        <taxon>Enoplea</taxon>
        <taxon>Dorylaimia</taxon>
        <taxon>Trichinellida</taxon>
        <taxon>Trichinellidae</taxon>
        <taxon>Trichinella</taxon>
    </lineage>
</organism>
<evidence type="ECO:0000313" key="1">
    <source>
        <dbReference type="EMBL" id="KRY02317.1"/>
    </source>
</evidence>
<dbReference type="Proteomes" id="UP000054783">
    <property type="component" value="Unassembled WGS sequence"/>
</dbReference>
<evidence type="ECO:0000313" key="2">
    <source>
        <dbReference type="Proteomes" id="UP000054783"/>
    </source>
</evidence>
<dbReference type="OrthoDB" id="5920150at2759"/>
<reference evidence="1 2" key="1">
    <citation type="submission" date="2015-01" db="EMBL/GenBank/DDBJ databases">
        <title>Evolution of Trichinella species and genotypes.</title>
        <authorList>
            <person name="Korhonen P.K."/>
            <person name="Edoardo P."/>
            <person name="Giuseppe L.R."/>
            <person name="Gasser R.B."/>
        </authorList>
    </citation>
    <scope>NUCLEOTIDE SEQUENCE [LARGE SCALE GENOMIC DNA]</scope>
    <source>
        <strain evidence="1">ISS2496</strain>
    </source>
</reference>
<accession>A0A0V0YQ94</accession>
<gene>
    <name evidence="1" type="ORF">T12_7851</name>
</gene>
<dbReference type="EMBL" id="JYDQ01003972">
    <property type="protein sequence ID" value="KRY02317.1"/>
    <property type="molecule type" value="Genomic_DNA"/>
</dbReference>
<dbReference type="AlphaFoldDB" id="A0A0V0YQ94"/>